<dbReference type="PANTHER" id="PTHR40275">
    <property type="entry name" value="SSL7038 PROTEIN"/>
    <property type="match status" value="1"/>
</dbReference>
<dbReference type="Pfam" id="PF21716">
    <property type="entry name" value="dnstrm_HI1420"/>
    <property type="match status" value="1"/>
</dbReference>
<organism evidence="1 2">
    <name type="scientific">Zavarzinia aquatilis</name>
    <dbReference type="NCBI Taxonomy" id="2211142"/>
    <lineage>
        <taxon>Bacteria</taxon>
        <taxon>Pseudomonadati</taxon>
        <taxon>Pseudomonadota</taxon>
        <taxon>Alphaproteobacteria</taxon>
        <taxon>Rhodospirillales</taxon>
        <taxon>Zavarziniaceae</taxon>
        <taxon>Zavarzinia</taxon>
    </lineage>
</organism>
<dbReference type="OrthoDB" id="9798416at2"/>
<reference evidence="1 2" key="1">
    <citation type="submission" date="2018-05" db="EMBL/GenBank/DDBJ databases">
        <title>Zavarzinia sp. HR-AS.</title>
        <authorList>
            <person name="Lee Y."/>
            <person name="Jeon C.O."/>
        </authorList>
    </citation>
    <scope>NUCLEOTIDE SEQUENCE [LARGE SCALE GENOMIC DNA]</scope>
    <source>
        <strain evidence="1 2">HR-AS</strain>
    </source>
</reference>
<comment type="caution">
    <text evidence="1">The sequence shown here is derived from an EMBL/GenBank/DDBJ whole genome shotgun (WGS) entry which is preliminary data.</text>
</comment>
<name>A0A317DVD3_9PROT</name>
<sequence length="93" mass="9654">MTTVTTAWDASQYLDGPEMIAAYVDAAFEEGDPAVMASALGNIARARGMSDVAAAAGLGRASLYKSLSEHSHPEFATILKVIKALGLRLTVAA</sequence>
<gene>
    <name evidence="1" type="ORF">DKG74_18155</name>
</gene>
<dbReference type="AlphaFoldDB" id="A0A317DVD3"/>
<dbReference type="PANTHER" id="PTHR40275:SF1">
    <property type="entry name" value="SSL7038 PROTEIN"/>
    <property type="match status" value="1"/>
</dbReference>
<dbReference type="InterPro" id="IPR010982">
    <property type="entry name" value="Lambda_DNA-bd_dom_sf"/>
</dbReference>
<protein>
    <submittedName>
        <fullName evidence="1">Putative addiction module antidote protein</fullName>
    </submittedName>
</protein>
<dbReference type="InterPro" id="IPR014057">
    <property type="entry name" value="HI1420"/>
</dbReference>
<dbReference type="SUPFAM" id="SSF47413">
    <property type="entry name" value="lambda repressor-like DNA-binding domains"/>
    <property type="match status" value="1"/>
</dbReference>
<evidence type="ECO:0000313" key="1">
    <source>
        <dbReference type="EMBL" id="PWR18647.1"/>
    </source>
</evidence>
<keyword evidence="2" id="KW-1185">Reference proteome</keyword>
<proteinExistence type="predicted"/>
<dbReference type="EMBL" id="QGLE01000013">
    <property type="protein sequence ID" value="PWR18647.1"/>
    <property type="molecule type" value="Genomic_DNA"/>
</dbReference>
<dbReference type="GO" id="GO:0003677">
    <property type="term" value="F:DNA binding"/>
    <property type="evidence" value="ECO:0007669"/>
    <property type="project" value="InterPro"/>
</dbReference>
<accession>A0A317DVD3</accession>
<evidence type="ECO:0000313" key="2">
    <source>
        <dbReference type="Proteomes" id="UP000245461"/>
    </source>
</evidence>
<dbReference type="Proteomes" id="UP000245461">
    <property type="component" value="Unassembled WGS sequence"/>
</dbReference>
<dbReference type="NCBIfam" id="TIGR02684">
    <property type="entry name" value="dnstrm_HI1420"/>
    <property type="match status" value="1"/>
</dbReference>